<dbReference type="Pfam" id="PF13346">
    <property type="entry name" value="ABC2_membrane_5"/>
    <property type="match status" value="1"/>
</dbReference>
<feature type="transmembrane region" description="Helical" evidence="1">
    <location>
        <begin position="150"/>
        <end position="169"/>
    </location>
</feature>
<dbReference type="EMBL" id="VSSQ01001801">
    <property type="protein sequence ID" value="MPM11233.1"/>
    <property type="molecule type" value="Genomic_DNA"/>
</dbReference>
<evidence type="ECO:0008006" key="3">
    <source>
        <dbReference type="Google" id="ProtNLM"/>
    </source>
</evidence>
<evidence type="ECO:0000256" key="1">
    <source>
        <dbReference type="SAM" id="Phobius"/>
    </source>
</evidence>
<name>A0A644XAN3_9ZZZZ</name>
<feature type="transmembrane region" description="Helical" evidence="1">
    <location>
        <begin position="79"/>
        <end position="101"/>
    </location>
</feature>
<accession>A0A644XAN3</accession>
<feature type="transmembrane region" description="Helical" evidence="1">
    <location>
        <begin position="7"/>
        <end position="33"/>
    </location>
</feature>
<feature type="transmembrane region" description="Helical" evidence="1">
    <location>
        <begin position="175"/>
        <end position="198"/>
    </location>
</feature>
<organism evidence="2">
    <name type="scientific">bioreactor metagenome</name>
    <dbReference type="NCBI Taxonomy" id="1076179"/>
    <lineage>
        <taxon>unclassified sequences</taxon>
        <taxon>metagenomes</taxon>
        <taxon>ecological metagenomes</taxon>
    </lineage>
</organism>
<evidence type="ECO:0000313" key="2">
    <source>
        <dbReference type="EMBL" id="MPM11233.1"/>
    </source>
</evidence>
<keyword evidence="1" id="KW-0812">Transmembrane</keyword>
<feature type="transmembrane region" description="Helical" evidence="1">
    <location>
        <begin position="121"/>
        <end position="143"/>
    </location>
</feature>
<dbReference type="InterPro" id="IPR025699">
    <property type="entry name" value="ABC2_memb-like"/>
</dbReference>
<keyword evidence="1" id="KW-1133">Transmembrane helix</keyword>
<reference evidence="2" key="1">
    <citation type="submission" date="2019-08" db="EMBL/GenBank/DDBJ databases">
        <authorList>
            <person name="Kucharzyk K."/>
            <person name="Murdoch R.W."/>
            <person name="Higgins S."/>
            <person name="Loffler F."/>
        </authorList>
    </citation>
    <scope>NUCLEOTIDE SEQUENCE</scope>
</reference>
<dbReference type="AlphaFoldDB" id="A0A644XAN3"/>
<gene>
    <name evidence="2" type="ORF">SDC9_57572</name>
</gene>
<comment type="caution">
    <text evidence="2">The sequence shown here is derived from an EMBL/GenBank/DDBJ whole genome shotgun (WGS) entry which is preliminary data.</text>
</comment>
<feature type="transmembrane region" description="Helical" evidence="1">
    <location>
        <begin position="39"/>
        <end position="58"/>
    </location>
</feature>
<sequence>MRRISNLLFLQFQTVLALKKYMALIIFMGIFLGAVNPQMITFSGALFIMATCYSTAFYEEKSKVNYLIYSLPVKPKEYILSRYIFVAINTMIATIISSVLYTGLISLNIVTINEIGSLRSLIYTMIAIGVFMMAILIPLELILGFEKGRIAIVFLAVFPMVFSTELMKYLPNINFGILIVKVLVVLCIFTLILASYFITSNIYDKKDI</sequence>
<protein>
    <recommendedName>
        <fullName evidence="3">ABC-2 transporter permease</fullName>
    </recommendedName>
</protein>
<keyword evidence="1" id="KW-0472">Membrane</keyword>
<proteinExistence type="predicted"/>